<keyword evidence="1" id="KW-0479">Metal-binding</keyword>
<dbReference type="Proteomes" id="UP000515123">
    <property type="component" value="Linkage group 23"/>
</dbReference>
<protein>
    <submittedName>
        <fullName evidence="8 9">Probable ADP-ribosylation factor GTPase-activating protein AGD14</fullName>
    </submittedName>
</protein>
<keyword evidence="2 4" id="KW-0863">Zinc-finger</keyword>
<feature type="region of interest" description="Disordered" evidence="5">
    <location>
        <begin position="127"/>
        <end position="166"/>
    </location>
</feature>
<dbReference type="GO" id="GO:0008270">
    <property type="term" value="F:zinc ion binding"/>
    <property type="evidence" value="ECO:0007669"/>
    <property type="project" value="UniProtKB-KW"/>
</dbReference>
<dbReference type="RefSeq" id="XP_020114193.1">
    <property type="nucleotide sequence ID" value="XM_020258604.1"/>
</dbReference>
<dbReference type="FunFam" id="1.10.220.150:FF:000005">
    <property type="entry name" value="Arf-GAP domain and FG repeat-containing protein 1"/>
    <property type="match status" value="1"/>
</dbReference>
<evidence type="ECO:0000256" key="5">
    <source>
        <dbReference type="SAM" id="MobiDB-lite"/>
    </source>
</evidence>
<dbReference type="InterPro" id="IPR037278">
    <property type="entry name" value="ARFGAP/RecO"/>
</dbReference>
<feature type="domain" description="Arf-GAP" evidence="6">
    <location>
        <begin position="11"/>
        <end position="129"/>
    </location>
</feature>
<reference evidence="7" key="1">
    <citation type="journal article" date="2015" name="Nat. Genet.">
        <title>The pineapple genome and the evolution of CAM photosynthesis.</title>
        <authorList>
            <person name="Ming R."/>
            <person name="VanBuren R."/>
            <person name="Wai C.M."/>
            <person name="Tang H."/>
            <person name="Schatz M.C."/>
            <person name="Bowers J.E."/>
            <person name="Lyons E."/>
            <person name="Wang M.L."/>
            <person name="Chen J."/>
            <person name="Biggers E."/>
            <person name="Zhang J."/>
            <person name="Huang L."/>
            <person name="Zhang L."/>
            <person name="Miao W."/>
            <person name="Zhang J."/>
            <person name="Ye Z."/>
            <person name="Miao C."/>
            <person name="Lin Z."/>
            <person name="Wang H."/>
            <person name="Zhou H."/>
            <person name="Yim W.C."/>
            <person name="Priest H.D."/>
            <person name="Zheng C."/>
            <person name="Woodhouse M."/>
            <person name="Edger P.P."/>
            <person name="Guyot R."/>
            <person name="Guo H.B."/>
            <person name="Guo H."/>
            <person name="Zheng G."/>
            <person name="Singh R."/>
            <person name="Sharma A."/>
            <person name="Min X."/>
            <person name="Zheng Y."/>
            <person name="Lee H."/>
            <person name="Gurtowski J."/>
            <person name="Sedlazeck F.J."/>
            <person name="Harkess A."/>
            <person name="McKain M.R."/>
            <person name="Liao Z."/>
            <person name="Fang J."/>
            <person name="Liu J."/>
            <person name="Zhang X."/>
            <person name="Zhang Q."/>
            <person name="Hu W."/>
            <person name="Qin Y."/>
            <person name="Wang K."/>
            <person name="Chen L.Y."/>
            <person name="Shirley N."/>
            <person name="Lin Y.R."/>
            <person name="Liu L.Y."/>
            <person name="Hernandez A.G."/>
            <person name="Wright C.L."/>
            <person name="Bulone V."/>
            <person name="Tuskan G.A."/>
            <person name="Heath K."/>
            <person name="Zee F."/>
            <person name="Moore P.H."/>
            <person name="Sunkar R."/>
            <person name="Leebens-Mack J.H."/>
            <person name="Mockler T."/>
            <person name="Bennetzen J.L."/>
            <person name="Freeling M."/>
            <person name="Sankoff D."/>
            <person name="Paterson A.H."/>
            <person name="Zhu X."/>
            <person name="Yang X."/>
            <person name="Smith J.A."/>
            <person name="Cushman J.C."/>
            <person name="Paull R.E."/>
            <person name="Yu Q."/>
        </authorList>
    </citation>
    <scope>NUCLEOTIDE SEQUENCE [LARGE SCALE GENOMIC DNA]</scope>
    <source>
        <strain evidence="7">cv. F153</strain>
    </source>
</reference>
<dbReference type="SMART" id="SM00105">
    <property type="entry name" value="ArfGap"/>
    <property type="match status" value="1"/>
</dbReference>
<evidence type="ECO:0000256" key="4">
    <source>
        <dbReference type="PROSITE-ProRule" id="PRU00288"/>
    </source>
</evidence>
<organism evidence="8">
    <name type="scientific">Ananas comosus</name>
    <name type="common">Pineapple</name>
    <name type="synonym">Ananas ananas</name>
    <dbReference type="NCBI Taxonomy" id="4615"/>
    <lineage>
        <taxon>Eukaryota</taxon>
        <taxon>Viridiplantae</taxon>
        <taxon>Streptophyta</taxon>
        <taxon>Embryophyta</taxon>
        <taxon>Tracheophyta</taxon>
        <taxon>Spermatophyta</taxon>
        <taxon>Magnoliopsida</taxon>
        <taxon>Liliopsida</taxon>
        <taxon>Poales</taxon>
        <taxon>Bromeliaceae</taxon>
        <taxon>Bromelioideae</taxon>
        <taxon>Ananas</taxon>
    </lineage>
</organism>
<dbReference type="OrthoDB" id="6036at2759"/>
<dbReference type="PROSITE" id="PS50115">
    <property type="entry name" value="ARFGAP"/>
    <property type="match status" value="1"/>
</dbReference>
<feature type="compositionally biased region" description="Polar residues" evidence="5">
    <location>
        <begin position="378"/>
        <end position="390"/>
    </location>
</feature>
<feature type="region of interest" description="Disordered" evidence="5">
    <location>
        <begin position="274"/>
        <end position="296"/>
    </location>
</feature>
<feature type="compositionally biased region" description="Basic and acidic residues" evidence="5">
    <location>
        <begin position="127"/>
        <end position="146"/>
    </location>
</feature>
<sequence length="659" mass="72618">MSSKREEERNEKIIRGLMKLPPNRRCINCNSPSVQYVCMDFWTFVCATCSGIHREFTHRVKSVSLGKFNRQEVEALQKGGNQRAREIYLKDWDMQRMRLPDNSNVEKIRDFIRSVYVNKKYAGGRSSERVPRDLENLKNHEEDVRRASSYHSYSQSPPYDDQYEDRRYGKQASMLSRRPGSDRAIYEGRLRSFIFSPGRMRENMYEDRFANESSGSRFSDFSLSSASDQFRYDAKSPSSQGTGYHSPPVHQLRDVLIEDQPKILNEHSDVVARRDLDGIQRPQRTASSGSFGSLESSTLSRKSVDSCSIVDVAAEPVQFTGNQHPVASPSPLSAQPHASLRSTNQVFNQPITQPSAAYSYPITGFGDQPSSLAPPEQKPSSTPFSENQGWATFDLPNNASSASDSNPNTMLSVLIPPPGGVPKVMDALKTEVLVQNPMASGPISLTDNQWHVGVHEAERTSGQEKFQPWNAFDDSIANVHHNSLGNQPQINVPHVPFPRSFVSGDHAGIGTSKELVEEVGKSDGNDIGAGLNFASGGFAESSFSASLQSLPGVVSQTTKSTNPFDLPFESELEVKDAFLDMSSLQAVLPNPEAPADYVASLAQPWFPQNPAFLYYPSFPPAGLAYMSGHAPNTQIPNLSPQDPIESLGGNATLGGNPFA</sequence>
<gene>
    <name evidence="8 9" type="primary">LOC109728238</name>
</gene>
<dbReference type="PANTHER" id="PTHR46085">
    <property type="entry name" value="ARFGAP/RECO-RELATED"/>
    <property type="match status" value="1"/>
</dbReference>
<keyword evidence="3" id="KW-0862">Zinc</keyword>
<feature type="region of interest" description="Disordered" evidence="5">
    <location>
        <begin position="358"/>
        <end position="405"/>
    </location>
</feature>
<dbReference type="Gene3D" id="1.10.220.150">
    <property type="entry name" value="Arf GTPase activating protein"/>
    <property type="match status" value="1"/>
</dbReference>
<evidence type="ECO:0000256" key="3">
    <source>
        <dbReference type="ARBA" id="ARBA00022833"/>
    </source>
</evidence>
<dbReference type="PANTHER" id="PTHR46085:SF17">
    <property type="entry name" value="OS01G0813900 PROTEIN"/>
    <property type="match status" value="1"/>
</dbReference>
<dbReference type="InterPro" id="IPR038508">
    <property type="entry name" value="ArfGAP_dom_sf"/>
</dbReference>
<dbReference type="InterPro" id="IPR001164">
    <property type="entry name" value="ArfGAP_dom"/>
</dbReference>
<evidence type="ECO:0000313" key="9">
    <source>
        <dbReference type="RefSeq" id="XP_020114193.1"/>
    </source>
</evidence>
<dbReference type="Pfam" id="PF01412">
    <property type="entry name" value="ArfGap"/>
    <property type="match status" value="1"/>
</dbReference>
<evidence type="ECO:0000256" key="2">
    <source>
        <dbReference type="ARBA" id="ARBA00022771"/>
    </source>
</evidence>
<dbReference type="InterPro" id="IPR044820">
    <property type="entry name" value="AGD14-like"/>
</dbReference>
<evidence type="ECO:0000256" key="1">
    <source>
        <dbReference type="ARBA" id="ARBA00022723"/>
    </source>
</evidence>
<dbReference type="RefSeq" id="XP_020114192.1">
    <property type="nucleotide sequence ID" value="XM_020258603.1"/>
</dbReference>
<feature type="region of interest" description="Disordered" evidence="5">
    <location>
        <begin position="639"/>
        <end position="659"/>
    </location>
</feature>
<reference evidence="8 9" key="2">
    <citation type="submission" date="2025-04" db="UniProtKB">
        <authorList>
            <consortium name="RefSeq"/>
        </authorList>
    </citation>
    <scope>IDENTIFICATION</scope>
    <source>
        <tissue evidence="8 9">Leaf</tissue>
    </source>
</reference>
<accession>A0A6P5H285</accession>
<feature type="compositionally biased region" description="Low complexity" evidence="5">
    <location>
        <begin position="396"/>
        <end position="405"/>
    </location>
</feature>
<feature type="compositionally biased region" description="Low complexity" evidence="5">
    <location>
        <begin position="287"/>
        <end position="296"/>
    </location>
</feature>
<proteinExistence type="predicted"/>
<evidence type="ECO:0000313" key="8">
    <source>
        <dbReference type="RefSeq" id="XP_020114192.1"/>
    </source>
</evidence>
<dbReference type="AlphaFoldDB" id="A0A6P5H285"/>
<dbReference type="PRINTS" id="PR00405">
    <property type="entry name" value="REVINTRACTNG"/>
</dbReference>
<dbReference type="CDD" id="cd08838">
    <property type="entry name" value="ArfGap_AGFG"/>
    <property type="match status" value="1"/>
</dbReference>
<name>A0A6P5H285_ANACO</name>
<dbReference type="SUPFAM" id="SSF57863">
    <property type="entry name" value="ArfGap/RecO-like zinc finger"/>
    <property type="match status" value="1"/>
</dbReference>
<evidence type="ECO:0000259" key="6">
    <source>
        <dbReference type="PROSITE" id="PS50115"/>
    </source>
</evidence>
<feature type="compositionally biased region" description="Low complexity" evidence="5">
    <location>
        <begin position="149"/>
        <end position="159"/>
    </location>
</feature>
<keyword evidence="7" id="KW-1185">Reference proteome</keyword>
<dbReference type="GeneID" id="109728238"/>
<dbReference type="GO" id="GO:0005096">
    <property type="term" value="F:GTPase activator activity"/>
    <property type="evidence" value="ECO:0007669"/>
    <property type="project" value="InterPro"/>
</dbReference>
<evidence type="ECO:0000313" key="7">
    <source>
        <dbReference type="Proteomes" id="UP000515123"/>
    </source>
</evidence>